<reference evidence="6" key="1">
    <citation type="submission" date="2023-08" db="EMBL/GenBank/DDBJ databases">
        <title>Chromosome-level Genome Assembly of mud carp (Cirrhinus molitorella).</title>
        <authorList>
            <person name="Liu H."/>
        </authorList>
    </citation>
    <scope>NUCLEOTIDE SEQUENCE</scope>
    <source>
        <strain evidence="6">Prfri</strain>
        <tissue evidence="6">Muscle</tissue>
    </source>
</reference>
<keyword evidence="4" id="KW-0732">Signal</keyword>
<comment type="caution">
    <text evidence="6">The sequence shown here is derived from an EMBL/GenBank/DDBJ whole genome shotgun (WGS) entry which is preliminary data.</text>
</comment>
<feature type="domain" description="SUEL-type lectin" evidence="5">
    <location>
        <begin position="373"/>
        <end position="464"/>
    </location>
</feature>
<keyword evidence="2" id="KW-0430">Lectin</keyword>
<dbReference type="EMBL" id="JAUYZG010000009">
    <property type="protein sequence ID" value="KAK2898936.1"/>
    <property type="molecule type" value="Genomic_DNA"/>
</dbReference>
<keyword evidence="1" id="KW-0348">Hemagglutinin</keyword>
<keyword evidence="3" id="KW-0677">Repeat</keyword>
<proteinExistence type="predicted"/>
<dbReference type="Proteomes" id="UP001187343">
    <property type="component" value="Unassembled WGS sequence"/>
</dbReference>
<evidence type="ECO:0000256" key="1">
    <source>
        <dbReference type="ARBA" id="ARBA00022546"/>
    </source>
</evidence>
<sequence length="484" mass="52540">MFSLSVLLLTLLLLNSRLLTSADTVVTCDGPFVQRLSCDTGVISVQSAMFGRTSSLICSIGRPPSETSNTQCSTDVPAVSKRCNGLRECEINTQELAPRDPCFGTYKYYTTDYICIPAETSVTCHSGYGYLKCENGKIQINTANYGRTDKTTCSEGRPSNELQNTDCYSPNALTPTVVTCDGDVQRLSCDIGVISVQSATFGRTSSQICSAGRPPSETSNTKCSMDVPVFSKRCNGLRECEINTLELSTSDPCYGTYKYYTTNYICIPAETSVTCHYGYSYLKCENGRIQINTANYGRTDKTTCSEGRPSVQLQNTNCYSPNALAPVSKSCNGLESCEVFATHMVFTDPCVGTYKYLTISYFCLPPAVRSNMVCEHETSTLTCDNGTVIRIHSANYGRTDGTTCCAGRPATELAKTDCYALNSQTVVASGCEGKNSCSILASNSVFSDPCVGTFKYLYISYSCVSKCKTESSSLLIFVFAENDS</sequence>
<evidence type="ECO:0000256" key="2">
    <source>
        <dbReference type="ARBA" id="ARBA00022734"/>
    </source>
</evidence>
<dbReference type="PROSITE" id="PS50228">
    <property type="entry name" value="SUEL_LECTIN"/>
    <property type="match status" value="4"/>
</dbReference>
<feature type="signal peptide" evidence="4">
    <location>
        <begin position="1"/>
        <end position="22"/>
    </location>
</feature>
<dbReference type="GO" id="GO:0030246">
    <property type="term" value="F:carbohydrate binding"/>
    <property type="evidence" value="ECO:0007669"/>
    <property type="project" value="UniProtKB-KW"/>
</dbReference>
<dbReference type="PANTHER" id="PTHR46780">
    <property type="entry name" value="PROTEIN EVA-1"/>
    <property type="match status" value="1"/>
</dbReference>
<accession>A0AA88TQD2</accession>
<dbReference type="Gene3D" id="2.60.120.740">
    <property type="match status" value="5"/>
</dbReference>
<evidence type="ECO:0000256" key="4">
    <source>
        <dbReference type="SAM" id="SignalP"/>
    </source>
</evidence>
<keyword evidence="7" id="KW-1185">Reference proteome</keyword>
<feature type="domain" description="SUEL-type lectin" evidence="5">
    <location>
        <begin position="36"/>
        <end position="116"/>
    </location>
</feature>
<dbReference type="CDD" id="cd22833">
    <property type="entry name" value="Gal_Rha_Lectin_CSL1-2_RBL_SML_rpt1"/>
    <property type="match status" value="2"/>
</dbReference>
<evidence type="ECO:0000259" key="5">
    <source>
        <dbReference type="PROSITE" id="PS50228"/>
    </source>
</evidence>
<evidence type="ECO:0000256" key="3">
    <source>
        <dbReference type="ARBA" id="ARBA00022737"/>
    </source>
</evidence>
<dbReference type="InterPro" id="IPR043159">
    <property type="entry name" value="Lectin_gal-bd_sf"/>
</dbReference>
<evidence type="ECO:0000313" key="7">
    <source>
        <dbReference type="Proteomes" id="UP001187343"/>
    </source>
</evidence>
<dbReference type="Pfam" id="PF02140">
    <property type="entry name" value="SUEL_Lectin"/>
    <property type="match status" value="4"/>
</dbReference>
<feature type="domain" description="SUEL-type lectin" evidence="5">
    <location>
        <begin position="179"/>
        <end position="267"/>
    </location>
</feature>
<organism evidence="6 7">
    <name type="scientific">Cirrhinus molitorella</name>
    <name type="common">mud carp</name>
    <dbReference type="NCBI Taxonomy" id="172907"/>
    <lineage>
        <taxon>Eukaryota</taxon>
        <taxon>Metazoa</taxon>
        <taxon>Chordata</taxon>
        <taxon>Craniata</taxon>
        <taxon>Vertebrata</taxon>
        <taxon>Euteleostomi</taxon>
        <taxon>Actinopterygii</taxon>
        <taxon>Neopterygii</taxon>
        <taxon>Teleostei</taxon>
        <taxon>Ostariophysi</taxon>
        <taxon>Cypriniformes</taxon>
        <taxon>Cyprinidae</taxon>
        <taxon>Labeoninae</taxon>
        <taxon>Labeonini</taxon>
        <taxon>Cirrhinus</taxon>
    </lineage>
</organism>
<feature type="chain" id="PRO_5041650540" description="SUEL-type lectin domain-containing protein" evidence="4">
    <location>
        <begin position="23"/>
        <end position="484"/>
    </location>
</feature>
<dbReference type="AlphaFoldDB" id="A0AA88TQD2"/>
<gene>
    <name evidence="6" type="ORF">Q8A67_010354</name>
</gene>
<name>A0AA88TQD2_9TELE</name>
<protein>
    <recommendedName>
        <fullName evidence="5">SUEL-type lectin domain-containing protein</fullName>
    </recommendedName>
</protein>
<evidence type="ECO:0000313" key="6">
    <source>
        <dbReference type="EMBL" id="KAK2898936.1"/>
    </source>
</evidence>
<dbReference type="CDD" id="cd22836">
    <property type="entry name" value="Gal_Rha_Lectin_RBL_rpt2"/>
    <property type="match status" value="2"/>
</dbReference>
<feature type="domain" description="SUEL-type lectin" evidence="5">
    <location>
        <begin position="274"/>
        <end position="364"/>
    </location>
</feature>
<dbReference type="FunFam" id="2.60.120.740:FF:000003">
    <property type="entry name" value="Protein eva-1 homolog C"/>
    <property type="match status" value="2"/>
</dbReference>
<dbReference type="InterPro" id="IPR000922">
    <property type="entry name" value="Lectin_gal-bd_dom"/>
</dbReference>